<name>A0ABT9AHZ4_9BACT</name>
<dbReference type="RefSeq" id="WP_305014164.1">
    <property type="nucleotide sequence ID" value="NZ_JAUQSX010000018.1"/>
</dbReference>
<evidence type="ECO:0008006" key="5">
    <source>
        <dbReference type="Google" id="ProtNLM"/>
    </source>
</evidence>
<feature type="region of interest" description="Disordered" evidence="1">
    <location>
        <begin position="22"/>
        <end position="55"/>
    </location>
</feature>
<organism evidence="3 4">
    <name type="scientific">Hymenobacter mellowenesis</name>
    <dbReference type="NCBI Taxonomy" id="3063995"/>
    <lineage>
        <taxon>Bacteria</taxon>
        <taxon>Pseudomonadati</taxon>
        <taxon>Bacteroidota</taxon>
        <taxon>Cytophagia</taxon>
        <taxon>Cytophagales</taxon>
        <taxon>Hymenobacteraceae</taxon>
        <taxon>Hymenobacter</taxon>
    </lineage>
</organism>
<feature type="region of interest" description="Disordered" evidence="1">
    <location>
        <begin position="128"/>
        <end position="152"/>
    </location>
</feature>
<feature type="compositionally biased region" description="Gly residues" evidence="1">
    <location>
        <begin position="27"/>
        <end position="41"/>
    </location>
</feature>
<proteinExistence type="predicted"/>
<keyword evidence="4" id="KW-1185">Reference proteome</keyword>
<evidence type="ECO:0000313" key="3">
    <source>
        <dbReference type="EMBL" id="MDO7849495.1"/>
    </source>
</evidence>
<feature type="signal peptide" evidence="2">
    <location>
        <begin position="1"/>
        <end position="21"/>
    </location>
</feature>
<accession>A0ABT9AHZ4</accession>
<feature type="chain" id="PRO_5045173284" description="DUF4890 domain-containing protein" evidence="2">
    <location>
        <begin position="22"/>
        <end position="187"/>
    </location>
</feature>
<gene>
    <name evidence="3" type="ORF">Q5H92_24230</name>
</gene>
<comment type="caution">
    <text evidence="3">The sequence shown here is derived from an EMBL/GenBank/DDBJ whole genome shotgun (WGS) entry which is preliminary data.</text>
</comment>
<reference evidence="3" key="1">
    <citation type="submission" date="2023-07" db="EMBL/GenBank/DDBJ databases">
        <authorList>
            <person name="Kim M.K."/>
        </authorList>
    </citation>
    <scope>NUCLEOTIDE SEQUENCE</scope>
    <source>
        <strain evidence="3">M29</strain>
    </source>
</reference>
<sequence length="187" mass="20121">MKKSLLLLLAACAITIGSAAAQTTSGDAGGMQGGMQGGGRMQGNPEEMAKRQTERMTQELGLSADQSAKVQQIMMARGQEMQAMRGQAGGDRDKMREQMQASRTKYDAQFKEVLTADQYTKYTTMEANRMNRGGRGPGMGGPGMDGRPVDGESIEKMKAKTDDGEKVKVKGDKVKTKADGVKMKTEN</sequence>
<protein>
    <recommendedName>
        <fullName evidence="5">DUF4890 domain-containing protein</fullName>
    </recommendedName>
</protein>
<evidence type="ECO:0000256" key="1">
    <source>
        <dbReference type="SAM" id="MobiDB-lite"/>
    </source>
</evidence>
<dbReference type="EMBL" id="JAUQSX010000018">
    <property type="protein sequence ID" value="MDO7849495.1"/>
    <property type="molecule type" value="Genomic_DNA"/>
</dbReference>
<dbReference type="Proteomes" id="UP001167796">
    <property type="component" value="Unassembled WGS sequence"/>
</dbReference>
<evidence type="ECO:0000256" key="2">
    <source>
        <dbReference type="SAM" id="SignalP"/>
    </source>
</evidence>
<keyword evidence="2" id="KW-0732">Signal</keyword>
<evidence type="ECO:0000313" key="4">
    <source>
        <dbReference type="Proteomes" id="UP001167796"/>
    </source>
</evidence>
<feature type="compositionally biased region" description="Gly residues" evidence="1">
    <location>
        <begin position="133"/>
        <end position="144"/>
    </location>
</feature>